<feature type="transmembrane region" description="Helical" evidence="1">
    <location>
        <begin position="162"/>
        <end position="182"/>
    </location>
</feature>
<gene>
    <name evidence="2" type="ORF">H9751_05925</name>
</gene>
<dbReference type="EMBL" id="DWVP01000014">
    <property type="protein sequence ID" value="HJC85069.1"/>
    <property type="molecule type" value="Genomic_DNA"/>
</dbReference>
<protein>
    <submittedName>
        <fullName evidence="2">Zf-HC2 domain-containing protein</fullName>
    </submittedName>
</protein>
<name>A0A9D2QFF9_9CORY</name>
<reference evidence="2" key="1">
    <citation type="journal article" date="2021" name="PeerJ">
        <title>Extensive microbial diversity within the chicken gut microbiome revealed by metagenomics and culture.</title>
        <authorList>
            <person name="Gilroy R."/>
            <person name="Ravi A."/>
            <person name="Getino M."/>
            <person name="Pursley I."/>
            <person name="Horton D.L."/>
            <person name="Alikhan N.F."/>
            <person name="Baker D."/>
            <person name="Gharbi K."/>
            <person name="Hall N."/>
            <person name="Watson M."/>
            <person name="Adriaenssens E.M."/>
            <person name="Foster-Nyarko E."/>
            <person name="Jarju S."/>
            <person name="Secka A."/>
            <person name="Antonio M."/>
            <person name="Oren A."/>
            <person name="Chaudhuri R.R."/>
            <person name="La Ragione R."/>
            <person name="Hildebrand F."/>
            <person name="Pallen M.J."/>
        </authorList>
    </citation>
    <scope>NUCLEOTIDE SEQUENCE</scope>
    <source>
        <strain evidence="2">ChiHjej13B12-4958</strain>
    </source>
</reference>
<accession>A0A9D2QFF9</accession>
<sequence length="282" mass="29097">MTSTDIHQQVRAALSARLDGEPGPAGLGDDTVDAHLAACEPCQQWFADASDLNRRLRMSLAPETPPAPTDPGALAEHMAQIADDTPQLSHRLRNRGLPLVIARLVLLACAVGYVVWAVLLLVGVTGPGAEFIGGSDGGGGDGGAGGAGGAVGNSSDPDYARLVVDAAAVRFALAAGLLWGALRPAAGPGLLPVFVALWGFTAGFATRDVVLGVMDGAVDVAQILGLLLHLASCAALVSVWLARHHAVAPLRQSLRMLSARPVGYSPNDVERHSSWRPGDRPD</sequence>
<keyword evidence="1" id="KW-1133">Transmembrane helix</keyword>
<comment type="caution">
    <text evidence="2">The sequence shown here is derived from an EMBL/GenBank/DDBJ whole genome shotgun (WGS) entry which is preliminary data.</text>
</comment>
<evidence type="ECO:0000313" key="2">
    <source>
        <dbReference type="EMBL" id="HJC85069.1"/>
    </source>
</evidence>
<keyword evidence="1" id="KW-0812">Transmembrane</keyword>
<reference evidence="2" key="2">
    <citation type="submission" date="2021-04" db="EMBL/GenBank/DDBJ databases">
        <authorList>
            <person name="Gilroy R."/>
        </authorList>
    </citation>
    <scope>NUCLEOTIDE SEQUENCE</scope>
    <source>
        <strain evidence="2">ChiHjej13B12-4958</strain>
    </source>
</reference>
<dbReference type="AlphaFoldDB" id="A0A9D2QFF9"/>
<feature type="transmembrane region" description="Helical" evidence="1">
    <location>
        <begin position="189"/>
        <end position="214"/>
    </location>
</feature>
<organism evidence="2 3">
    <name type="scientific">Candidatus Corynebacterium faecigallinarum</name>
    <dbReference type="NCBI Taxonomy" id="2838528"/>
    <lineage>
        <taxon>Bacteria</taxon>
        <taxon>Bacillati</taxon>
        <taxon>Actinomycetota</taxon>
        <taxon>Actinomycetes</taxon>
        <taxon>Mycobacteriales</taxon>
        <taxon>Corynebacteriaceae</taxon>
        <taxon>Corynebacterium</taxon>
    </lineage>
</organism>
<evidence type="ECO:0000313" key="3">
    <source>
        <dbReference type="Proteomes" id="UP000823858"/>
    </source>
</evidence>
<feature type="transmembrane region" description="Helical" evidence="1">
    <location>
        <begin position="220"/>
        <end position="242"/>
    </location>
</feature>
<feature type="transmembrane region" description="Helical" evidence="1">
    <location>
        <begin position="100"/>
        <end position="122"/>
    </location>
</feature>
<keyword evidence="1" id="KW-0472">Membrane</keyword>
<dbReference type="Proteomes" id="UP000823858">
    <property type="component" value="Unassembled WGS sequence"/>
</dbReference>
<evidence type="ECO:0000256" key="1">
    <source>
        <dbReference type="SAM" id="Phobius"/>
    </source>
</evidence>
<proteinExistence type="predicted"/>